<dbReference type="STRING" id="59374.FSU_2715"/>
<proteinExistence type="predicted"/>
<evidence type="ECO:0000313" key="2">
    <source>
        <dbReference type="Proteomes" id="UP000000517"/>
    </source>
</evidence>
<reference evidence="2" key="1">
    <citation type="submission" date="2010-08" db="EMBL/GenBank/DDBJ databases">
        <title>Complete sequence of Fibrobacter succinogenes subsp. succinogenes S85.</title>
        <authorList>
            <person name="Durkin A.S."/>
            <person name="Nelson K.E."/>
            <person name="Morrison M."/>
            <person name="Forsberg C.W."/>
            <person name="Wilson D.B."/>
            <person name="Russell J.B."/>
            <person name="Cann I.K.O."/>
            <person name="Mackie R.I."/>
            <person name="White B.A."/>
        </authorList>
    </citation>
    <scope>NUCLEOTIDE SEQUENCE [LARGE SCALE GENOMIC DNA]</scope>
    <source>
        <strain evidence="2">ATCC 19169 / S85</strain>
    </source>
</reference>
<organism evidence="1 2">
    <name type="scientific">Fibrobacter succinogenes (strain ATCC 19169 / S85)</name>
    <dbReference type="NCBI Taxonomy" id="59374"/>
    <lineage>
        <taxon>Bacteria</taxon>
        <taxon>Pseudomonadati</taxon>
        <taxon>Fibrobacterota</taxon>
        <taxon>Fibrobacteria</taxon>
        <taxon>Fibrobacterales</taxon>
        <taxon>Fibrobacteraceae</taxon>
        <taxon>Fibrobacter</taxon>
    </lineage>
</organism>
<protein>
    <submittedName>
        <fullName evidence="1">Uncharacterized protein</fullName>
    </submittedName>
</protein>
<dbReference type="HOGENOM" id="CLU_1934895_0_0_0"/>
<sequence length="130" mass="14524">MAVRPPFTIFVSMISENDLTNSQNIPFEERIARIEKMIEAEAEPKAFELGLLLALKMGQEIREKKPLGSTTGDIVAAWSSKYPESVVEEAIAHAKQFLTNPGALAEKMKNIMLKKMNQQEEKTDEAESGK</sequence>
<accession>D9S6A8</accession>
<name>D9S6A8_FIBSS</name>
<dbReference type="KEGG" id="fsc:FSU_2715"/>
<dbReference type="AlphaFoldDB" id="D9S6A8"/>
<dbReference type="EMBL" id="CP002158">
    <property type="protein sequence ID" value="ADL24682.1"/>
    <property type="molecule type" value="Genomic_DNA"/>
</dbReference>
<dbReference type="Proteomes" id="UP000000517">
    <property type="component" value="Chromosome"/>
</dbReference>
<evidence type="ECO:0000313" key="1">
    <source>
        <dbReference type="EMBL" id="ADL24682.1"/>
    </source>
</evidence>
<gene>
    <name evidence="1" type="ordered locus">FSU_2715</name>
</gene>